<evidence type="ECO:0000313" key="2">
    <source>
        <dbReference type="EMBL" id="SOB97029.1"/>
    </source>
</evidence>
<dbReference type="OrthoDB" id="7872198at2"/>
<keyword evidence="3" id="KW-1185">Reference proteome</keyword>
<organism evidence="2 3">
    <name type="scientific">Stappia indica</name>
    <dbReference type="NCBI Taxonomy" id="538381"/>
    <lineage>
        <taxon>Bacteria</taxon>
        <taxon>Pseudomonadati</taxon>
        <taxon>Pseudomonadota</taxon>
        <taxon>Alphaproteobacteria</taxon>
        <taxon>Hyphomicrobiales</taxon>
        <taxon>Stappiaceae</taxon>
        <taxon>Stappia</taxon>
    </lineage>
</organism>
<dbReference type="AlphaFoldDB" id="A0A285RS35"/>
<feature type="region of interest" description="Disordered" evidence="1">
    <location>
        <begin position="1"/>
        <end position="76"/>
    </location>
</feature>
<dbReference type="Proteomes" id="UP000219331">
    <property type="component" value="Unassembled WGS sequence"/>
</dbReference>
<evidence type="ECO:0000313" key="3">
    <source>
        <dbReference type="Proteomes" id="UP000219331"/>
    </source>
</evidence>
<dbReference type="EMBL" id="OBML01000002">
    <property type="protein sequence ID" value="SOB97029.1"/>
    <property type="molecule type" value="Genomic_DNA"/>
</dbReference>
<accession>A0A285RS35</accession>
<dbReference type="STRING" id="538381.GCA_001696535_03145"/>
<proteinExistence type="predicted"/>
<dbReference type="RefSeq" id="WP_141402553.1">
    <property type="nucleotide sequence ID" value="NZ_OBML01000002.1"/>
</dbReference>
<gene>
    <name evidence="2" type="ORF">SAMN05421512_102376</name>
</gene>
<sequence>MAGSNVPTDGAARSPEEARAGKAEGVAKATAEPKPGAKNGAEARDKPAEAGSLPADPEAPSAKPQKPPPADVASPDRKVPVHLGVEAWAEARQLYESGALDADGVVKRFCVAKSTVLRHIQAEGWVRSGDVRGLIAAGDTQGLACLVGRLAEAFERQVEAIELEIGRARALKMDRAEASQLAERNARTLGSLARTLDVLIDLRGGVRELDPAGRDEDALRHELAQRLDRLCGEGAVAGLPGAADGGGAAVPAP</sequence>
<name>A0A285RS35_9HYPH</name>
<reference evidence="2 3" key="1">
    <citation type="submission" date="2017-08" db="EMBL/GenBank/DDBJ databases">
        <authorList>
            <person name="de Groot N.N."/>
        </authorList>
    </citation>
    <scope>NUCLEOTIDE SEQUENCE [LARGE SCALE GENOMIC DNA]</scope>
    <source>
        <strain evidence="2 3">USBA 352</strain>
    </source>
</reference>
<protein>
    <submittedName>
        <fullName evidence="2">Uncharacterized protein</fullName>
    </submittedName>
</protein>
<evidence type="ECO:0000256" key="1">
    <source>
        <dbReference type="SAM" id="MobiDB-lite"/>
    </source>
</evidence>